<dbReference type="PANTHER" id="PTHR43371:SF1">
    <property type="entry name" value="RIBONUCLEOSIDE-DIPHOSPHATE REDUCTASE"/>
    <property type="match status" value="1"/>
</dbReference>
<dbReference type="InterPro" id="IPR000788">
    <property type="entry name" value="RNR_lg_C"/>
</dbReference>
<evidence type="ECO:0000256" key="14">
    <source>
        <dbReference type="SAM" id="MobiDB-lite"/>
    </source>
</evidence>
<evidence type="ECO:0000256" key="2">
    <source>
        <dbReference type="ARBA" id="ARBA00007405"/>
    </source>
</evidence>
<dbReference type="Pfam" id="PF14890">
    <property type="entry name" value="Intein_splicing"/>
    <property type="match status" value="1"/>
</dbReference>
<dbReference type="PANTHER" id="PTHR43371">
    <property type="entry name" value="VITAMIN B12-DEPENDENT RIBONUCLEOTIDE REDUCTASE"/>
    <property type="match status" value="1"/>
</dbReference>
<reference evidence="16 17" key="1">
    <citation type="journal article" date="2019" name="Int. J. Syst. Evol. Microbiol.">
        <title>Thermogemmatispora aurantia sp. nov. and Thermogemmatispora argillosa sp. nov., within the class Ktedonobacteria, and emended description of the genus Thermogemmatispora.</title>
        <authorList>
            <person name="Zheng Y."/>
            <person name="Wang C.M."/>
            <person name="Sakai Y."/>
            <person name="Abe K."/>
            <person name="Yokota A."/>
            <person name="Yabe S."/>
        </authorList>
    </citation>
    <scope>NUCLEOTIDE SEQUENCE [LARGE SCALE GENOMIC DNA]</scope>
    <source>
        <strain evidence="16 17">A1-2</strain>
    </source>
</reference>
<dbReference type="InterPro" id="IPR027434">
    <property type="entry name" value="Homing_endonucl"/>
</dbReference>
<dbReference type="NCBIfam" id="TIGR01445">
    <property type="entry name" value="intein_Nterm"/>
    <property type="match status" value="1"/>
</dbReference>
<dbReference type="Gene3D" id="3.10.28.10">
    <property type="entry name" value="Homing endonucleases"/>
    <property type="match status" value="1"/>
</dbReference>
<dbReference type="EC" id="1.17.4.1" evidence="13"/>
<dbReference type="SUPFAM" id="SSF51294">
    <property type="entry name" value="Hedgehog/intein (Hint) domain"/>
    <property type="match status" value="1"/>
</dbReference>
<dbReference type="InterPro" id="IPR004042">
    <property type="entry name" value="Intein_endonuc_central"/>
</dbReference>
<dbReference type="Gene3D" id="3.20.70.20">
    <property type="match status" value="2"/>
</dbReference>
<dbReference type="Pfam" id="PF02867">
    <property type="entry name" value="Ribonuc_red_lgC"/>
    <property type="match status" value="1"/>
</dbReference>
<keyword evidence="5" id="KW-0547">Nucleotide-binding</keyword>
<dbReference type="SUPFAM" id="SSF48168">
    <property type="entry name" value="R1 subunit of ribonucleotide reductase, N-terminal domain"/>
    <property type="match status" value="1"/>
</dbReference>
<dbReference type="CDD" id="cd00081">
    <property type="entry name" value="Hint"/>
    <property type="match status" value="1"/>
</dbReference>
<name>A0A5J4K8P2_9CHLR</name>
<dbReference type="InterPro" id="IPR006142">
    <property type="entry name" value="INTEIN"/>
</dbReference>
<keyword evidence="9 13" id="KW-0215">Deoxyribonucleotide synthesis</keyword>
<evidence type="ECO:0000256" key="13">
    <source>
        <dbReference type="RuleBase" id="RU003410"/>
    </source>
</evidence>
<dbReference type="InterPro" id="IPR003586">
    <property type="entry name" value="Hint_dom_C"/>
</dbReference>
<dbReference type="Pfam" id="PF14528">
    <property type="entry name" value="LAGLIDADG_3"/>
    <property type="match status" value="1"/>
</dbReference>
<evidence type="ECO:0000256" key="11">
    <source>
        <dbReference type="ARBA" id="ARBA00025437"/>
    </source>
</evidence>
<evidence type="ECO:0000256" key="1">
    <source>
        <dbReference type="ARBA" id="ARBA00001922"/>
    </source>
</evidence>
<dbReference type="Pfam" id="PF12637">
    <property type="entry name" value="TSCPD"/>
    <property type="match status" value="1"/>
</dbReference>
<evidence type="ECO:0000256" key="7">
    <source>
        <dbReference type="ARBA" id="ARBA00023000"/>
    </source>
</evidence>
<keyword evidence="10" id="KW-0170">Cobalt</keyword>
<dbReference type="RefSeq" id="WP_151727848.1">
    <property type="nucleotide sequence ID" value="NZ_BKZV01000002.1"/>
</dbReference>
<comment type="caution">
    <text evidence="16">The sequence shown here is derived from an EMBL/GenBank/DDBJ whole genome shotgun (WGS) entry which is preliminary data.</text>
</comment>
<dbReference type="GO" id="GO:0016539">
    <property type="term" value="P:intein-mediated protein splicing"/>
    <property type="evidence" value="ECO:0007669"/>
    <property type="project" value="InterPro"/>
</dbReference>
<comment type="similarity">
    <text evidence="13">Belongs to the ribonucleoside diphosphate reductase large chain family.</text>
</comment>
<dbReference type="PROSITE" id="PS50819">
    <property type="entry name" value="INTEIN_ENDONUCLEASE"/>
    <property type="match status" value="1"/>
</dbReference>
<dbReference type="Pfam" id="PF00317">
    <property type="entry name" value="Ribonuc_red_lgN"/>
    <property type="match status" value="1"/>
</dbReference>
<evidence type="ECO:0000256" key="9">
    <source>
        <dbReference type="ARBA" id="ARBA00023116"/>
    </source>
</evidence>
<dbReference type="PROSITE" id="PS50817">
    <property type="entry name" value="INTEIN_N_TER"/>
    <property type="match status" value="1"/>
</dbReference>
<dbReference type="GO" id="GO:0004748">
    <property type="term" value="F:ribonucleoside-diphosphate reductase activity, thioredoxin disulfide as acceptor"/>
    <property type="evidence" value="ECO:0007669"/>
    <property type="project" value="UniProtKB-EC"/>
</dbReference>
<comment type="function">
    <text evidence="13">Provides the precursors necessary for DNA synthesis. Catalyzes the biosynthesis of deoxyribonucleotides from the corresponding ribonucleotides.</text>
</comment>
<dbReference type="SUPFAM" id="SSF51998">
    <property type="entry name" value="PFL-like glycyl radical enzymes"/>
    <property type="match status" value="1"/>
</dbReference>
<dbReference type="GO" id="GO:0031419">
    <property type="term" value="F:cobalamin binding"/>
    <property type="evidence" value="ECO:0007669"/>
    <property type="project" value="UniProtKB-KW"/>
</dbReference>
<dbReference type="UniPathway" id="UPA00326"/>
<evidence type="ECO:0000256" key="3">
    <source>
        <dbReference type="ARBA" id="ARBA00022628"/>
    </source>
</evidence>
<keyword evidence="6" id="KW-0068">Autocatalytic cleavage</keyword>
<dbReference type="GO" id="GO:0004519">
    <property type="term" value="F:endonuclease activity"/>
    <property type="evidence" value="ECO:0007669"/>
    <property type="project" value="InterPro"/>
</dbReference>
<dbReference type="InterPro" id="IPR004860">
    <property type="entry name" value="LAGLIDADG_dom"/>
</dbReference>
<dbReference type="Gene3D" id="2.170.16.10">
    <property type="entry name" value="Hedgehog/Intein (Hint) domain"/>
    <property type="match status" value="1"/>
</dbReference>
<keyword evidence="17" id="KW-1185">Reference proteome</keyword>
<dbReference type="SMART" id="SM00306">
    <property type="entry name" value="HintN"/>
    <property type="match status" value="1"/>
</dbReference>
<dbReference type="PROSITE" id="PS50818">
    <property type="entry name" value="INTEIN_C_TER"/>
    <property type="match status" value="1"/>
</dbReference>
<keyword evidence="4" id="KW-0237">DNA synthesis</keyword>
<dbReference type="EMBL" id="BKZV01000002">
    <property type="protein sequence ID" value="GER83027.1"/>
    <property type="molecule type" value="Genomic_DNA"/>
</dbReference>
<dbReference type="InterPro" id="IPR003587">
    <property type="entry name" value="Hint_dom_N"/>
</dbReference>
<gene>
    <name evidence="16" type="ORF">KTAU_16640</name>
</gene>
<feature type="region of interest" description="Disordered" evidence="14">
    <location>
        <begin position="910"/>
        <end position="947"/>
    </location>
</feature>
<dbReference type="PRINTS" id="PR00379">
    <property type="entry name" value="INTEIN"/>
</dbReference>
<evidence type="ECO:0000259" key="15">
    <source>
        <dbReference type="PROSITE" id="PS50819"/>
    </source>
</evidence>
<dbReference type="Proteomes" id="UP000334820">
    <property type="component" value="Unassembled WGS sequence"/>
</dbReference>
<dbReference type="InterPro" id="IPR030934">
    <property type="entry name" value="Intein_C"/>
</dbReference>
<feature type="domain" description="DOD-type homing endonuclease" evidence="15">
    <location>
        <begin position="439"/>
        <end position="520"/>
    </location>
</feature>
<evidence type="ECO:0000256" key="10">
    <source>
        <dbReference type="ARBA" id="ARBA00023285"/>
    </source>
</evidence>
<protein>
    <recommendedName>
        <fullName evidence="13">Ribonucleoside-diphosphate reductase</fullName>
        <ecNumber evidence="13">1.17.4.1</ecNumber>
    </recommendedName>
</protein>
<sequence>MLEQQESKTPKAPGDTPKRTQLEGIRLKVFLDRYSLKDANGQPLEHYPEELWARVARGIAAVEKTEELRAYWEKRFYEAMTDFKFVPGGRILAGAGSGHQVTFYNCYVIPSPEDSRQGILDNLKIMTEIMARGGGVGINLSTLRPRGSYIKTVNGTASGPCSWAQLYSVATGDVIQQGGSRRGALMLMLDDTHPDVEEFITVKRTEGKIEHANLSVCISDRFMQAVKNDEPWNLIWQGEVKKTVRARDLWDLICKSAWESAEPGVVFMDRCNKEANTWYYEKINCVNPCVTGETLIYTSAGLIPARELAQSGLPVEIVSEDVGLPVEALVGSAPRASRSKQGAAGRSSRLCLASPVFPTGIKPVYRLRTREGYSLRLTADHRVLTTNGWKAAADLRPGEQLHLLRQGGAFGREGNAEVGQALAWLSVSANGLPAPAPALAGDALARAQEFSAVEESTLGQRLPAAILRGNRAMQQGFLAMLFSLAGNLTCDRQDGYALRLSGCPRTLLEDVQRLLLNFAILSEIQPQRLSQPGGEAGDELLISGSQLRRFSDQIGLLPASRQRLLSAAVSQSIVSGSEEAADYLATFESLEPDGEELVYDLVEPQRHLFIANGLVVHNCGEQPLPPWGVCNLGALNLAAFVKDGEMDYQQLAETARVAMRFLDNVIDANEYFIEENRQAQMATRRTGLGTMGLADALIKMKIPYGSDRSIPVIERIYRTIRDAAYDASADIAAEKGPFPRFDREKYMQGRFIQRLPKAIQEKIRKQGIRNAVLLTQAPTGTTSLFAGVSSGIEPVYDFAMVRRDRTGEHVLYHPLFKAWRDEHPGEPTPDYFVAANDLTPEQHVRVQATIQKYTDASISKTVNAPNSHTVEDVKKLYTLAYELGCKGITYMRDGSRVGVLSHIEDKKAEQQQQTQVAQAAQDQQLPQSESRFEQGASHGPMIKPPPEVLHGYTRKIRAPEGKVNVTINSDEHGPLEVFVNVGKAGSDILALAEALGRLISLILRIPSPLSQVERMREVAEQLRGIAGSRSVGFGPQQIRSLPDAVARALELHLEMLESGSKTPASLHHQPESESHSNSAGAALHIGYLNVTGNLCPQCGCNTMVYEEGCRKCYSCGHSEC</sequence>
<evidence type="ECO:0000313" key="16">
    <source>
        <dbReference type="EMBL" id="GER83027.1"/>
    </source>
</evidence>
<dbReference type="NCBIfam" id="TIGR01443">
    <property type="entry name" value="intein_Cterm"/>
    <property type="match status" value="1"/>
</dbReference>
<keyword evidence="7" id="KW-0651">Protein splicing</keyword>
<dbReference type="InterPro" id="IPR008926">
    <property type="entry name" value="RNR_R1-su_N"/>
</dbReference>
<organism evidence="16 17">
    <name type="scientific">Thermogemmatispora aurantia</name>
    <dbReference type="NCBI Taxonomy" id="2045279"/>
    <lineage>
        <taxon>Bacteria</taxon>
        <taxon>Bacillati</taxon>
        <taxon>Chloroflexota</taxon>
        <taxon>Ktedonobacteria</taxon>
        <taxon>Thermogemmatisporales</taxon>
        <taxon>Thermogemmatisporaceae</taxon>
        <taxon>Thermogemmatispora</taxon>
    </lineage>
</organism>
<dbReference type="InterPro" id="IPR013509">
    <property type="entry name" value="RNR_lsu_N"/>
</dbReference>
<evidence type="ECO:0000313" key="17">
    <source>
        <dbReference type="Proteomes" id="UP000334820"/>
    </source>
</evidence>
<dbReference type="InterPro" id="IPR050862">
    <property type="entry name" value="RdRp_reductase_class-2"/>
</dbReference>
<dbReference type="AlphaFoldDB" id="A0A5J4K8P2"/>
<dbReference type="GO" id="GO:0071897">
    <property type="term" value="P:DNA biosynthetic process"/>
    <property type="evidence" value="ECO:0007669"/>
    <property type="project" value="UniProtKB-KW"/>
</dbReference>
<evidence type="ECO:0000256" key="4">
    <source>
        <dbReference type="ARBA" id="ARBA00022634"/>
    </source>
</evidence>
<dbReference type="InterPro" id="IPR024434">
    <property type="entry name" value="TSCPD_dom"/>
</dbReference>
<accession>A0A5J4K8P2</accession>
<dbReference type="InterPro" id="IPR006141">
    <property type="entry name" value="Intein_N"/>
</dbReference>
<comment type="function">
    <text evidence="11">Catalyzes the reduction of ribonucleotides to deoxyribonucleotides. May function to provide a pool of deoxyribonucleotide precursors for DNA repair during oxygen limitation and/or for immediate growth after restoration of oxygen.</text>
</comment>
<evidence type="ECO:0000256" key="5">
    <source>
        <dbReference type="ARBA" id="ARBA00022741"/>
    </source>
</evidence>
<dbReference type="SMART" id="SM00305">
    <property type="entry name" value="HintC"/>
    <property type="match status" value="1"/>
</dbReference>
<dbReference type="GO" id="GO:0005524">
    <property type="term" value="F:ATP binding"/>
    <property type="evidence" value="ECO:0007669"/>
    <property type="project" value="InterPro"/>
</dbReference>
<feature type="compositionally biased region" description="Low complexity" evidence="14">
    <location>
        <begin position="910"/>
        <end position="927"/>
    </location>
</feature>
<evidence type="ECO:0000256" key="12">
    <source>
        <dbReference type="ARBA" id="ARBA00047754"/>
    </source>
</evidence>
<keyword evidence="8 13" id="KW-0560">Oxidoreductase</keyword>
<comment type="cofactor">
    <cofactor evidence="1">
        <name>adenosylcob(III)alamin</name>
        <dbReference type="ChEBI" id="CHEBI:18408"/>
    </cofactor>
</comment>
<dbReference type="InterPro" id="IPR036844">
    <property type="entry name" value="Hint_dom_sf"/>
</dbReference>
<comment type="catalytic activity">
    <reaction evidence="12 13">
        <text>a 2'-deoxyribonucleoside 5'-diphosphate + [thioredoxin]-disulfide + H2O = a ribonucleoside 5'-diphosphate + [thioredoxin]-dithiol</text>
        <dbReference type="Rhea" id="RHEA:23252"/>
        <dbReference type="Rhea" id="RHEA-COMP:10698"/>
        <dbReference type="Rhea" id="RHEA-COMP:10700"/>
        <dbReference type="ChEBI" id="CHEBI:15377"/>
        <dbReference type="ChEBI" id="CHEBI:29950"/>
        <dbReference type="ChEBI" id="CHEBI:50058"/>
        <dbReference type="ChEBI" id="CHEBI:57930"/>
        <dbReference type="ChEBI" id="CHEBI:73316"/>
        <dbReference type="EC" id="1.17.4.1"/>
    </reaction>
</comment>
<comment type="similarity">
    <text evidence="2">Belongs to the ribonucleoside diphosphate reductase class-2 family.</text>
</comment>
<evidence type="ECO:0000256" key="6">
    <source>
        <dbReference type="ARBA" id="ARBA00022813"/>
    </source>
</evidence>
<keyword evidence="3" id="KW-0846">Cobalamin</keyword>
<proteinExistence type="inferred from homology"/>
<dbReference type="GO" id="GO:0009263">
    <property type="term" value="P:deoxyribonucleotide biosynthetic process"/>
    <property type="evidence" value="ECO:0007669"/>
    <property type="project" value="UniProtKB-KW"/>
</dbReference>
<evidence type="ECO:0000256" key="8">
    <source>
        <dbReference type="ARBA" id="ARBA00023002"/>
    </source>
</evidence>